<keyword evidence="3" id="KW-1185">Reference proteome</keyword>
<gene>
    <name evidence="2" type="ORF">MIND_00293800</name>
</gene>
<dbReference type="GeneID" id="59342316"/>
<keyword evidence="1" id="KW-0732">Signal</keyword>
<dbReference type="OrthoDB" id="3003320at2759"/>
<dbReference type="EMBL" id="JACAZF010000003">
    <property type="protein sequence ID" value="KAF7309235.1"/>
    <property type="molecule type" value="Genomic_DNA"/>
</dbReference>
<dbReference type="RefSeq" id="XP_037222685.1">
    <property type="nucleotide sequence ID" value="XM_037359800.1"/>
</dbReference>
<reference evidence="2" key="1">
    <citation type="submission" date="2020-05" db="EMBL/GenBank/DDBJ databases">
        <title>Mycena genomes resolve the evolution of fungal bioluminescence.</title>
        <authorList>
            <person name="Tsai I.J."/>
        </authorList>
    </citation>
    <scope>NUCLEOTIDE SEQUENCE</scope>
    <source>
        <strain evidence="2">171206Taipei</strain>
    </source>
</reference>
<sequence>MRYFTTAFTLALCLTLANTVPIRRVAPLRRALDPTVNCPDKDDNGSPLLASGVADEGQFSSCTYEDAKQCQYFAADGSFSSGASTCPDGLPQNLEVFNKGGAAKTEETKTTTVTERITVVVTKTIAIVVPTPVRD</sequence>
<comment type="caution">
    <text evidence="2">The sequence shown here is derived from an EMBL/GenBank/DDBJ whole genome shotgun (WGS) entry which is preliminary data.</text>
</comment>
<dbReference type="AlphaFoldDB" id="A0A8H6T4F0"/>
<dbReference type="Proteomes" id="UP000636479">
    <property type="component" value="Unassembled WGS sequence"/>
</dbReference>
<evidence type="ECO:0000313" key="2">
    <source>
        <dbReference type="EMBL" id="KAF7309235.1"/>
    </source>
</evidence>
<evidence type="ECO:0000313" key="3">
    <source>
        <dbReference type="Proteomes" id="UP000636479"/>
    </source>
</evidence>
<evidence type="ECO:0000256" key="1">
    <source>
        <dbReference type="SAM" id="SignalP"/>
    </source>
</evidence>
<accession>A0A8H6T4F0</accession>
<organism evidence="2 3">
    <name type="scientific">Mycena indigotica</name>
    <dbReference type="NCBI Taxonomy" id="2126181"/>
    <lineage>
        <taxon>Eukaryota</taxon>
        <taxon>Fungi</taxon>
        <taxon>Dikarya</taxon>
        <taxon>Basidiomycota</taxon>
        <taxon>Agaricomycotina</taxon>
        <taxon>Agaricomycetes</taxon>
        <taxon>Agaricomycetidae</taxon>
        <taxon>Agaricales</taxon>
        <taxon>Marasmiineae</taxon>
        <taxon>Mycenaceae</taxon>
        <taxon>Mycena</taxon>
    </lineage>
</organism>
<feature type="signal peptide" evidence="1">
    <location>
        <begin position="1"/>
        <end position="19"/>
    </location>
</feature>
<proteinExistence type="predicted"/>
<protein>
    <submittedName>
        <fullName evidence="2">Uncharacterized protein</fullName>
    </submittedName>
</protein>
<name>A0A8H6T4F0_9AGAR</name>
<feature type="chain" id="PRO_5034149729" evidence="1">
    <location>
        <begin position="20"/>
        <end position="135"/>
    </location>
</feature>